<evidence type="ECO:0000256" key="2">
    <source>
        <dbReference type="SAM" id="Phobius"/>
    </source>
</evidence>
<sequence>MAKNKRKNSAKKEKIHSNVPPKKQKRFWHNPILMALAIIIITPFTSLVLVGKDSMTNAKLEHICLALAAKTYPNGKIDYTEST</sequence>
<protein>
    <submittedName>
        <fullName evidence="3">Uncharacterized protein</fullName>
    </submittedName>
</protein>
<accession>F9RYR4</accession>
<dbReference type="AlphaFoldDB" id="F9RYR4"/>
<keyword evidence="2" id="KW-0812">Transmembrane</keyword>
<name>F9RYR4_9VIBR</name>
<dbReference type="EMBL" id="AFWF01000040">
    <property type="protein sequence ID" value="EGU46274.1"/>
    <property type="molecule type" value="Genomic_DNA"/>
</dbReference>
<gene>
    <name evidence="3" type="ORF">VII00023_11816</name>
</gene>
<reference evidence="3 4" key="1">
    <citation type="journal article" date="2012" name="Int. J. Syst. Evol. Microbiol.">
        <title>Vibrio caribbeanicus sp. nov., isolated from the marine sponge Scleritoderma cyanea.</title>
        <authorList>
            <person name="Hoffmann M."/>
            <person name="Monday S.R."/>
            <person name="Allard M.W."/>
            <person name="Strain E.A."/>
            <person name="Whittaker P."/>
            <person name="Naum M."/>
            <person name="McCarthy P.J."/>
            <person name="Lopez J.V."/>
            <person name="Fischer M."/>
            <person name="Brown E.W."/>
        </authorList>
    </citation>
    <scope>NUCLEOTIDE SEQUENCE [LARGE SCALE GENOMIC DNA]</scope>
    <source>
        <strain evidence="3 4">ATCC 700023</strain>
    </source>
</reference>
<dbReference type="RefSeq" id="WP_006710990.1">
    <property type="nucleotide sequence ID" value="NZ_AFWF01000040.1"/>
</dbReference>
<dbReference type="Proteomes" id="UP000004605">
    <property type="component" value="Unassembled WGS sequence"/>
</dbReference>
<evidence type="ECO:0000313" key="4">
    <source>
        <dbReference type="Proteomes" id="UP000004605"/>
    </source>
</evidence>
<keyword evidence="2" id="KW-1133">Transmembrane helix</keyword>
<feature type="transmembrane region" description="Helical" evidence="2">
    <location>
        <begin position="32"/>
        <end position="51"/>
    </location>
</feature>
<keyword evidence="4" id="KW-1185">Reference proteome</keyword>
<evidence type="ECO:0000256" key="1">
    <source>
        <dbReference type="SAM" id="MobiDB-lite"/>
    </source>
</evidence>
<evidence type="ECO:0000313" key="3">
    <source>
        <dbReference type="EMBL" id="EGU46274.1"/>
    </source>
</evidence>
<organism evidence="3 4">
    <name type="scientific">Vibrio ichthyoenteri ATCC 700023</name>
    <dbReference type="NCBI Taxonomy" id="870968"/>
    <lineage>
        <taxon>Bacteria</taxon>
        <taxon>Pseudomonadati</taxon>
        <taxon>Pseudomonadota</taxon>
        <taxon>Gammaproteobacteria</taxon>
        <taxon>Vibrionales</taxon>
        <taxon>Vibrionaceae</taxon>
        <taxon>Vibrio</taxon>
    </lineage>
</organism>
<feature type="region of interest" description="Disordered" evidence="1">
    <location>
        <begin position="1"/>
        <end position="22"/>
    </location>
</feature>
<keyword evidence="2" id="KW-0472">Membrane</keyword>
<comment type="caution">
    <text evidence="3">The sequence shown here is derived from an EMBL/GenBank/DDBJ whole genome shotgun (WGS) entry which is preliminary data.</text>
</comment>
<proteinExistence type="predicted"/>